<dbReference type="Gene3D" id="3.30.390.10">
    <property type="entry name" value="Enolase-like, N-terminal domain"/>
    <property type="match status" value="1"/>
</dbReference>
<dbReference type="InterPro" id="IPR022662">
    <property type="entry name" value="MeAsp_NH4-lyase_C"/>
</dbReference>
<dbReference type="Gene3D" id="3.40.50.280">
    <property type="entry name" value="Cobalamin-binding domain"/>
    <property type="match status" value="1"/>
</dbReference>
<evidence type="ECO:0000256" key="9">
    <source>
        <dbReference type="ARBA" id="ARBA00023239"/>
    </source>
</evidence>
<feature type="domain" description="B12-binding" evidence="10">
    <location>
        <begin position="444"/>
        <end position="580"/>
    </location>
</feature>
<evidence type="ECO:0000313" key="12">
    <source>
        <dbReference type="Proteomes" id="UP001596004"/>
    </source>
</evidence>
<accession>A0ABV9CVV5</accession>
<dbReference type="PANTHER" id="PTHR48073:SF2">
    <property type="entry name" value="O-SUCCINYLBENZOATE SYNTHASE"/>
    <property type="match status" value="1"/>
</dbReference>
<keyword evidence="12" id="KW-1185">Reference proteome</keyword>
<evidence type="ECO:0000256" key="5">
    <source>
        <dbReference type="ARBA" id="ARBA00011738"/>
    </source>
</evidence>
<evidence type="ECO:0000313" key="11">
    <source>
        <dbReference type="EMBL" id="MFC4536704.1"/>
    </source>
</evidence>
<comment type="similarity">
    <text evidence="4">Belongs to the methylaspartate ammonia-lyase family.</text>
</comment>
<dbReference type="SFLD" id="SFLDF00007">
    <property type="entry name" value="methylaspartate_ammonia-lyase"/>
    <property type="match status" value="1"/>
</dbReference>
<organism evidence="11 12">
    <name type="scientific">Sphaerisporangium dianthi</name>
    <dbReference type="NCBI Taxonomy" id="1436120"/>
    <lineage>
        <taxon>Bacteria</taxon>
        <taxon>Bacillati</taxon>
        <taxon>Actinomycetota</taxon>
        <taxon>Actinomycetes</taxon>
        <taxon>Streptosporangiales</taxon>
        <taxon>Streptosporangiaceae</taxon>
        <taxon>Sphaerisporangium</taxon>
    </lineage>
</organism>
<dbReference type="InterPro" id="IPR029017">
    <property type="entry name" value="Enolase-like_N"/>
</dbReference>
<comment type="subunit">
    <text evidence="5">Homodimer.</text>
</comment>
<dbReference type="SFLD" id="SFLDS00001">
    <property type="entry name" value="Enolase"/>
    <property type="match status" value="1"/>
</dbReference>
<dbReference type="GO" id="GO:0050096">
    <property type="term" value="F:methylaspartate ammonia-lyase activity"/>
    <property type="evidence" value="ECO:0007669"/>
    <property type="project" value="UniProtKB-EC"/>
</dbReference>
<dbReference type="EC" id="4.3.1.2" evidence="6"/>
<evidence type="ECO:0000256" key="1">
    <source>
        <dbReference type="ARBA" id="ARBA00000789"/>
    </source>
</evidence>
<proteinExistence type="inferred from homology"/>
<dbReference type="PROSITE" id="PS51332">
    <property type="entry name" value="B12_BINDING"/>
    <property type="match status" value="1"/>
</dbReference>
<protein>
    <recommendedName>
        <fullName evidence="6">methylaspartate ammonia-lyase</fullName>
        <ecNumber evidence="6">4.3.1.2</ecNumber>
    </recommendedName>
</protein>
<keyword evidence="7" id="KW-0479">Metal-binding</keyword>
<dbReference type="InterPro" id="IPR022665">
    <property type="entry name" value="MeAsp_NH4-lyase_N"/>
</dbReference>
<dbReference type="Pfam" id="PF07476">
    <property type="entry name" value="MAAL_C"/>
    <property type="match status" value="1"/>
</dbReference>
<dbReference type="EMBL" id="JBHSFP010000054">
    <property type="protein sequence ID" value="MFC4536704.1"/>
    <property type="molecule type" value="Genomic_DNA"/>
</dbReference>
<evidence type="ECO:0000256" key="6">
    <source>
        <dbReference type="ARBA" id="ARBA00012993"/>
    </source>
</evidence>
<evidence type="ECO:0000259" key="10">
    <source>
        <dbReference type="PROSITE" id="PS51332"/>
    </source>
</evidence>
<dbReference type="Proteomes" id="UP001596004">
    <property type="component" value="Unassembled WGS sequence"/>
</dbReference>
<dbReference type="SUPFAM" id="SSF51604">
    <property type="entry name" value="Enolase C-terminal domain-like"/>
    <property type="match status" value="1"/>
</dbReference>
<reference evidence="12" key="1">
    <citation type="journal article" date="2019" name="Int. J. Syst. Evol. Microbiol.">
        <title>The Global Catalogue of Microorganisms (GCM) 10K type strain sequencing project: providing services to taxonomists for standard genome sequencing and annotation.</title>
        <authorList>
            <consortium name="The Broad Institute Genomics Platform"/>
            <consortium name="The Broad Institute Genome Sequencing Center for Infectious Disease"/>
            <person name="Wu L."/>
            <person name="Ma J."/>
        </authorList>
    </citation>
    <scope>NUCLEOTIDE SEQUENCE [LARGE SCALE GENOMIC DNA]</scope>
    <source>
        <strain evidence="12">CGMCC 4.7132</strain>
    </source>
</reference>
<evidence type="ECO:0000256" key="2">
    <source>
        <dbReference type="ARBA" id="ARBA00001946"/>
    </source>
</evidence>
<dbReference type="InterPro" id="IPR036849">
    <property type="entry name" value="Enolase-like_C_sf"/>
</dbReference>
<dbReference type="SFLD" id="SFLDG00151">
    <property type="entry name" value="methylaspartate_ammonia-lyase"/>
    <property type="match status" value="1"/>
</dbReference>
<comment type="caution">
    <text evidence="11">The sequence shown here is derived from an EMBL/GenBank/DDBJ whole genome shotgun (WGS) entry which is preliminary data.</text>
</comment>
<evidence type="ECO:0000256" key="8">
    <source>
        <dbReference type="ARBA" id="ARBA00022842"/>
    </source>
</evidence>
<comment type="catalytic activity">
    <reaction evidence="1">
        <text>(2S,3S)-3-methyl-L-aspartate = mesaconate + NH4(+)</text>
        <dbReference type="Rhea" id="RHEA:12829"/>
        <dbReference type="ChEBI" id="CHEBI:28938"/>
        <dbReference type="ChEBI" id="CHEBI:36986"/>
        <dbReference type="ChEBI" id="CHEBI:58724"/>
        <dbReference type="EC" id="4.3.1.2"/>
    </reaction>
</comment>
<dbReference type="PANTHER" id="PTHR48073">
    <property type="entry name" value="O-SUCCINYLBENZOATE SYNTHASE-RELATED"/>
    <property type="match status" value="1"/>
</dbReference>
<comment type="pathway">
    <text evidence="3">Amino-acid degradation; L-glutamate degradation via mesaconate pathway; acetate and pyruvate from L-glutamate: step 2/4.</text>
</comment>
<sequence length="580" mass="62589">MRIVDLLCVPVLAGYFTDDQTAIRAGARQDGFCYLGRPVTAGFDRIREPGRAVSVLLVLDDGFAATGDCASVQYASVAGRDEPLATDALNDLINTHIAPVLVGTAPDRFRDAAEHIDGLLVDGRPLHTAVRYGVTQALLAAVAHRRGVTMAEVVRDEYGTNVEIAPVAMFAQSGDDRYLSVDRMILKEAGVLPHGLINNVAEKMGANGEIFREYVRWVRARVTRMRARPDYRPVLHFDTYGTVGLAFGNDLTRVAGYLTDLGRIAAPFQLRIEQPVDAGNQDDQIEMLATLRSMLRERGCTVQLVADEWCNTLADIRRFVAAGAADVIHVKAPDLGGVNNTVEALLHVREAGLVAYCGGTCNETDESAKVCANVAMACGADQVLARPGMGVDEAMMIVGNEMARVASLVRSRTRLAAFPSPATSRTGSRAAMVTSAGGPLGPTRLHVIVSSTQSDSHTWNLVFLQLLIEELGHRVVNLGCCVPDDLLVTECLRRQPDVVVLSTVNGHGWIDGKRVVRRLREQPELAGLRMVIGGKLGIAQHGDRRTTDTLLAAGFDAVFEDGVEIDSFRSYLHSLAAVTS</sequence>
<dbReference type="InterPro" id="IPR006395">
    <property type="entry name" value="Me_Asp_am_lyase"/>
</dbReference>
<evidence type="ECO:0000256" key="7">
    <source>
        <dbReference type="ARBA" id="ARBA00022723"/>
    </source>
</evidence>
<name>A0ABV9CVV5_9ACTN</name>
<evidence type="ECO:0000256" key="3">
    <source>
        <dbReference type="ARBA" id="ARBA00004675"/>
    </source>
</evidence>
<keyword evidence="9 11" id="KW-0456">Lyase</keyword>
<dbReference type="SUPFAM" id="SSF52242">
    <property type="entry name" value="Cobalamin (vitamin B12)-binding domain"/>
    <property type="match status" value="1"/>
</dbReference>
<keyword evidence="8" id="KW-0460">Magnesium</keyword>
<dbReference type="NCBIfam" id="TIGR01502">
    <property type="entry name" value="B_methylAsp_ase"/>
    <property type="match status" value="1"/>
</dbReference>
<gene>
    <name evidence="11" type="ORF">ACFO60_38545</name>
</gene>
<dbReference type="Pfam" id="PF05034">
    <property type="entry name" value="MAAL_N"/>
    <property type="match status" value="1"/>
</dbReference>
<dbReference type="SUPFAM" id="SSF54826">
    <property type="entry name" value="Enolase N-terminal domain-like"/>
    <property type="match status" value="1"/>
</dbReference>
<dbReference type="InterPro" id="IPR036724">
    <property type="entry name" value="Cobalamin-bd_sf"/>
</dbReference>
<dbReference type="InterPro" id="IPR006158">
    <property type="entry name" value="Cobalamin-bd"/>
</dbReference>
<comment type="cofactor">
    <cofactor evidence="2">
        <name>Mg(2+)</name>
        <dbReference type="ChEBI" id="CHEBI:18420"/>
    </cofactor>
</comment>
<evidence type="ECO:0000256" key="4">
    <source>
        <dbReference type="ARBA" id="ARBA00009954"/>
    </source>
</evidence>
<dbReference type="Pfam" id="PF02310">
    <property type="entry name" value="B12-binding"/>
    <property type="match status" value="1"/>
</dbReference>
<dbReference type="Gene3D" id="3.20.20.120">
    <property type="entry name" value="Enolase-like C-terminal domain"/>
    <property type="match status" value="1"/>
</dbReference>
<dbReference type="RefSeq" id="WP_380851661.1">
    <property type="nucleotide sequence ID" value="NZ_JBHSFP010000054.1"/>
</dbReference>